<gene>
    <name evidence="4" type="ORF">ACFSJ3_01150</name>
</gene>
<dbReference type="Pfam" id="PF00884">
    <property type="entry name" value="Sulfatase"/>
    <property type="match status" value="1"/>
</dbReference>
<dbReference type="SUPFAM" id="SSF53649">
    <property type="entry name" value="Alkaline phosphatase-like"/>
    <property type="match status" value="1"/>
</dbReference>
<evidence type="ECO:0000256" key="1">
    <source>
        <dbReference type="SAM" id="Phobius"/>
    </source>
</evidence>
<evidence type="ECO:0000313" key="4">
    <source>
        <dbReference type="EMBL" id="MFD2094578.1"/>
    </source>
</evidence>
<reference evidence="5" key="1">
    <citation type="journal article" date="2019" name="Int. J. Syst. Evol. Microbiol.">
        <title>The Global Catalogue of Microorganisms (GCM) 10K type strain sequencing project: providing services to taxonomists for standard genome sequencing and annotation.</title>
        <authorList>
            <consortium name="The Broad Institute Genomics Platform"/>
            <consortium name="The Broad Institute Genome Sequencing Center for Infectious Disease"/>
            <person name="Wu L."/>
            <person name="Ma J."/>
        </authorList>
    </citation>
    <scope>NUCLEOTIDE SEQUENCE [LARGE SCALE GENOMIC DNA]</scope>
    <source>
        <strain evidence="5">CGMCC 1.10992</strain>
    </source>
</reference>
<feature type="transmembrane region" description="Helical" evidence="1">
    <location>
        <begin position="21"/>
        <end position="40"/>
    </location>
</feature>
<dbReference type="PIRSF" id="PIRSF004950">
    <property type="entry name" value="Mmb_sulf_HI0842"/>
    <property type="match status" value="1"/>
</dbReference>
<organism evidence="4 5">
    <name type="scientific">Corallincola platygyrae</name>
    <dbReference type="NCBI Taxonomy" id="1193278"/>
    <lineage>
        <taxon>Bacteria</taxon>
        <taxon>Pseudomonadati</taxon>
        <taxon>Pseudomonadota</taxon>
        <taxon>Gammaproteobacteria</taxon>
        <taxon>Alteromonadales</taxon>
        <taxon>Psychromonadaceae</taxon>
        <taxon>Corallincola</taxon>
    </lineage>
</organism>
<feature type="transmembrane region" description="Helical" evidence="1">
    <location>
        <begin position="135"/>
        <end position="156"/>
    </location>
</feature>
<dbReference type="InterPro" id="IPR000917">
    <property type="entry name" value="Sulfatase_N"/>
</dbReference>
<sequence>MTFSELEYKDKVARLVSWGHWFTFANAILALVISLGYLAIVDLPDTITGQLFLLVYWAGHFSFLTFLIFLALLFPLAFVLIRPWIMQAVSALLASVGVGLLIIDILFFDAYRLHLNLFAFELAISPEGGLLDFQFWQLALVLSFIFIVEFLLGLWLWRSPTRNTTRKLARTTATALTACFFLSHFFHIWADALFYAPITSQKHYFPLSYPATAKTFLRDHGWVDVDKYANEFREQRFSSKTLNYGVQNLPSSQAAYTNSVLVVVIESWRSDMLTEEVMPNLYALSRSGLRFTNHFSGGNGPSEGVFSLLYGLPATYQDHVTKASIPPLVSSALEREGYIRSAFTSSRKLNDRIEMVAFKGFEQFQTGDSGIGNAANDRRIAKQWTQWYQNKESDAPFFTYLSLSAPSNFATPAGYKSPFQPDFEGVHLFSDTDLLDEVQLRNRYKNSLHFVDSLIPAILEPLRKDGSLANTTVIFTSDHGMELNDKGGNNWGYNSNFSSYQTQVPLVLLSSDVGGADIEMLTSHYDISAQLLHQLYGKSVDVSELTSGHPLLGDSRHNWLFMGDAKHFAILEKDRLTELRMSGQYKIYDRGNKRNRSAKLRVKPMREVLEELRRFYSD</sequence>
<dbReference type="PANTHER" id="PTHR43751:SF3">
    <property type="entry name" value="SULFATASE N-TERMINAL DOMAIN-CONTAINING PROTEIN"/>
    <property type="match status" value="1"/>
</dbReference>
<dbReference type="InterPro" id="IPR024588">
    <property type="entry name" value="YejM_N"/>
</dbReference>
<feature type="domain" description="Sulfatase N-terminal" evidence="2">
    <location>
        <begin position="260"/>
        <end position="535"/>
    </location>
</feature>
<proteinExistence type="predicted"/>
<feature type="transmembrane region" description="Helical" evidence="1">
    <location>
        <begin position="168"/>
        <end position="190"/>
    </location>
</feature>
<keyword evidence="1" id="KW-1133">Transmembrane helix</keyword>
<name>A0ABW4XHS0_9GAMM</name>
<comment type="caution">
    <text evidence="4">The sequence shown here is derived from an EMBL/GenBank/DDBJ whole genome shotgun (WGS) entry which is preliminary data.</text>
</comment>
<dbReference type="RefSeq" id="WP_345338745.1">
    <property type="nucleotide sequence ID" value="NZ_BAABLI010000007.1"/>
</dbReference>
<evidence type="ECO:0000259" key="3">
    <source>
        <dbReference type="Pfam" id="PF11893"/>
    </source>
</evidence>
<keyword evidence="1" id="KW-0472">Membrane</keyword>
<keyword evidence="5" id="KW-1185">Reference proteome</keyword>
<dbReference type="InterPro" id="IPR052701">
    <property type="entry name" value="GAG_Ulvan_Degrading_Sulfatases"/>
</dbReference>
<dbReference type="Gene3D" id="3.40.720.10">
    <property type="entry name" value="Alkaline Phosphatase, subunit A"/>
    <property type="match status" value="1"/>
</dbReference>
<dbReference type="Proteomes" id="UP001597380">
    <property type="component" value="Unassembled WGS sequence"/>
</dbReference>
<dbReference type="EMBL" id="JBHUHT010000004">
    <property type="protein sequence ID" value="MFD2094578.1"/>
    <property type="molecule type" value="Genomic_DNA"/>
</dbReference>
<evidence type="ECO:0000259" key="2">
    <source>
        <dbReference type="Pfam" id="PF00884"/>
    </source>
</evidence>
<accession>A0ABW4XHS0</accession>
<protein>
    <submittedName>
        <fullName evidence="4">DUF3413 domain-containing protein</fullName>
    </submittedName>
</protein>
<dbReference type="InterPro" id="IPR017850">
    <property type="entry name" value="Alkaline_phosphatase_core_sf"/>
</dbReference>
<dbReference type="Pfam" id="PF11893">
    <property type="entry name" value="DUF3413"/>
    <property type="match status" value="1"/>
</dbReference>
<dbReference type="PANTHER" id="PTHR43751">
    <property type="entry name" value="SULFATASE"/>
    <property type="match status" value="1"/>
</dbReference>
<evidence type="ECO:0000313" key="5">
    <source>
        <dbReference type="Proteomes" id="UP001597380"/>
    </source>
</evidence>
<feature type="domain" description="Inner membrane protein YejM N-terminal" evidence="3">
    <location>
        <begin position="7"/>
        <end position="249"/>
    </location>
</feature>
<keyword evidence="1" id="KW-0812">Transmembrane</keyword>
<dbReference type="InterPro" id="IPR012159">
    <property type="entry name" value="YejM-like"/>
</dbReference>
<feature type="transmembrane region" description="Helical" evidence="1">
    <location>
        <begin position="60"/>
        <end position="81"/>
    </location>
</feature>
<feature type="transmembrane region" description="Helical" evidence="1">
    <location>
        <begin position="88"/>
        <end position="108"/>
    </location>
</feature>